<dbReference type="Proteomes" id="UP000504615">
    <property type="component" value="Unplaced"/>
</dbReference>
<evidence type="ECO:0000313" key="2">
    <source>
        <dbReference type="RefSeq" id="XP_011635820.1"/>
    </source>
</evidence>
<keyword evidence="1" id="KW-1185">Reference proteome</keyword>
<dbReference type="GeneID" id="105426341"/>
<gene>
    <name evidence="2" type="primary">LOC105426341</name>
</gene>
<reference evidence="2" key="1">
    <citation type="submission" date="2025-08" db="UniProtKB">
        <authorList>
            <consortium name="RefSeq"/>
        </authorList>
    </citation>
    <scope>IDENTIFICATION</scope>
</reference>
<protein>
    <submittedName>
        <fullName evidence="2">Uncharacterized protein LOC105426341</fullName>
    </submittedName>
</protein>
<dbReference type="RefSeq" id="XP_011635820.1">
    <property type="nucleotide sequence ID" value="XM_011637518.1"/>
</dbReference>
<accession>A0A6I9W292</accession>
<dbReference type="KEGG" id="pbar:105426341"/>
<proteinExistence type="predicted"/>
<sequence>MISDSESEADINSGIQRTLISINDITLKIKKELNMIDELVKENGLLQTVVGTANETLSKKVHEMGMNVAEIIDEGRRNDRLESNFLDSVMSNNIVVTEKLLEYMNP</sequence>
<dbReference type="OrthoDB" id="7682106at2759"/>
<dbReference type="AlphaFoldDB" id="A0A6I9W292"/>
<name>A0A6I9W292_9HYME</name>
<evidence type="ECO:0000313" key="1">
    <source>
        <dbReference type="Proteomes" id="UP000504615"/>
    </source>
</evidence>
<organism evidence="1 2">
    <name type="scientific">Pogonomyrmex barbatus</name>
    <name type="common">red harvester ant</name>
    <dbReference type="NCBI Taxonomy" id="144034"/>
    <lineage>
        <taxon>Eukaryota</taxon>
        <taxon>Metazoa</taxon>
        <taxon>Ecdysozoa</taxon>
        <taxon>Arthropoda</taxon>
        <taxon>Hexapoda</taxon>
        <taxon>Insecta</taxon>
        <taxon>Pterygota</taxon>
        <taxon>Neoptera</taxon>
        <taxon>Endopterygota</taxon>
        <taxon>Hymenoptera</taxon>
        <taxon>Apocrita</taxon>
        <taxon>Aculeata</taxon>
        <taxon>Formicoidea</taxon>
        <taxon>Formicidae</taxon>
        <taxon>Myrmicinae</taxon>
        <taxon>Pogonomyrmex</taxon>
    </lineage>
</organism>